<feature type="non-terminal residue" evidence="2">
    <location>
        <position position="131"/>
    </location>
</feature>
<feature type="compositionally biased region" description="Basic and acidic residues" evidence="1">
    <location>
        <begin position="41"/>
        <end position="55"/>
    </location>
</feature>
<feature type="compositionally biased region" description="Basic and acidic residues" evidence="1">
    <location>
        <begin position="96"/>
        <end position="117"/>
    </location>
</feature>
<feature type="non-terminal residue" evidence="2">
    <location>
        <position position="1"/>
    </location>
</feature>
<feature type="region of interest" description="Disordered" evidence="1">
    <location>
        <begin position="1"/>
        <end position="131"/>
    </location>
</feature>
<proteinExistence type="predicted"/>
<dbReference type="EMBL" id="CADCTU010000517">
    <property type="protein sequence ID" value="CAA9326118.1"/>
    <property type="molecule type" value="Genomic_DNA"/>
</dbReference>
<sequence>AHREAPVHDERARPHEHHHARREFGEAGGERHAGVGAHAALDGRERPAHPPRERALLGALAREGAHRAHPVQHLAVPRPEPGEEALVHPLAPRLPARRERADERGDRHQAEHRRGERPVQPAHPPRGDGDV</sequence>
<reference evidence="2" key="1">
    <citation type="submission" date="2020-02" db="EMBL/GenBank/DDBJ databases">
        <authorList>
            <person name="Meier V. D."/>
        </authorList>
    </citation>
    <scope>NUCLEOTIDE SEQUENCE</scope>
    <source>
        <strain evidence="2">AVDCRST_MAG11</strain>
    </source>
</reference>
<dbReference type="AlphaFoldDB" id="A0A6J4LB51"/>
<protein>
    <submittedName>
        <fullName evidence="2">Uncharacterized protein</fullName>
    </submittedName>
</protein>
<gene>
    <name evidence="2" type="ORF">AVDCRST_MAG11-2236</name>
</gene>
<name>A0A6J4LB51_9BACT</name>
<evidence type="ECO:0000256" key="1">
    <source>
        <dbReference type="SAM" id="MobiDB-lite"/>
    </source>
</evidence>
<feature type="compositionally biased region" description="Basic and acidic residues" evidence="1">
    <location>
        <begin position="22"/>
        <end position="33"/>
    </location>
</feature>
<accession>A0A6J4LB51</accession>
<evidence type="ECO:0000313" key="2">
    <source>
        <dbReference type="EMBL" id="CAA9326118.1"/>
    </source>
</evidence>
<feature type="compositionally biased region" description="Basic and acidic residues" evidence="1">
    <location>
        <begin position="1"/>
        <end position="13"/>
    </location>
</feature>
<organism evidence="2">
    <name type="scientific">uncultured Gemmatimonadaceae bacterium</name>
    <dbReference type="NCBI Taxonomy" id="246130"/>
    <lineage>
        <taxon>Bacteria</taxon>
        <taxon>Pseudomonadati</taxon>
        <taxon>Gemmatimonadota</taxon>
        <taxon>Gemmatimonadia</taxon>
        <taxon>Gemmatimonadales</taxon>
        <taxon>Gemmatimonadaceae</taxon>
        <taxon>environmental samples</taxon>
    </lineage>
</organism>